<dbReference type="InterPro" id="IPR000277">
    <property type="entry name" value="Cys/Met-Metab_PyrdxlP-dep_enz"/>
</dbReference>
<dbReference type="InterPro" id="IPR015421">
    <property type="entry name" value="PyrdxlP-dep_Trfase_major"/>
</dbReference>
<dbReference type="SUPFAM" id="SSF53383">
    <property type="entry name" value="PLP-dependent transferases"/>
    <property type="match status" value="1"/>
</dbReference>
<comment type="cofactor">
    <cofactor evidence="1">
        <name>pyridoxal 5'-phosphate</name>
        <dbReference type="ChEBI" id="CHEBI:597326"/>
    </cofactor>
</comment>
<evidence type="ECO:0000313" key="3">
    <source>
        <dbReference type="EMBL" id="AVK74505.1"/>
    </source>
</evidence>
<name>A0A2U7U7V8_9VIRU</name>
<dbReference type="KEGG" id="vg:36843646"/>
<dbReference type="InterPro" id="IPR015424">
    <property type="entry name" value="PyrdxlP-dep_Trfase"/>
</dbReference>
<dbReference type="GO" id="GO:0019346">
    <property type="term" value="P:transsulfuration"/>
    <property type="evidence" value="ECO:0007669"/>
    <property type="project" value="InterPro"/>
</dbReference>
<dbReference type="RefSeq" id="YP_009482774.1">
    <property type="nucleotide sequence ID" value="NC_037667.1"/>
</dbReference>
<sequence length="477" mass="50807">MMFMVCIAGPHARDCRGRGLQETRKKREAKKGNLSGCESLSRQMAHLHDNGDADGSLGVAASYGDLVVHTPGPAAIVMASSWKERTPHHPHRSHYQYTRGCGPNYEDLASALRAAYPGAATAHLFCSGTAALAGLMAAVAVPRPDDGPETRAVVLCADEIYGGTTQLFRHMEMTTQGFAAVSIDCCCAGAVPIDQALVEAQHRLRASDGVRLIHVETCSNPSGFVVDLNALAAARDLHMPGVPIAVDNSWMSVVFNPLAHGADAIVESLTKHVADGRVILGAIVCADSEAGRRVSEAVGAHAAATGQHVSPFDTWLAACTIGAARHRVARAIATCTAVARHLDAHPAVHRVLHQSLESHPSAATVRRLFGVSDGAAKGSPLLLFHVPLTSAEATAMIDGSDIVHYARSYGKAWPLFNPRPIEGQSDDHDRPRSQCRGSWGSWVRFAAGHEMDAETTIAELDRLLRVHVPADRHRSLA</sequence>
<evidence type="ECO:0000256" key="1">
    <source>
        <dbReference type="ARBA" id="ARBA00001933"/>
    </source>
</evidence>
<dbReference type="Gene3D" id="3.40.640.10">
    <property type="entry name" value="Type I PLP-dependent aspartate aminotransferase-like (Major domain)"/>
    <property type="match status" value="1"/>
</dbReference>
<gene>
    <name evidence="3" type="ORF">pqer_cds_83</name>
</gene>
<dbReference type="PANTHER" id="PTHR11808">
    <property type="entry name" value="TRANS-SULFURATION ENZYME FAMILY MEMBER"/>
    <property type="match status" value="1"/>
</dbReference>
<dbReference type="GO" id="GO:0016846">
    <property type="term" value="F:carbon-sulfur lyase activity"/>
    <property type="evidence" value="ECO:0007669"/>
    <property type="project" value="TreeGrafter"/>
</dbReference>
<proteinExistence type="predicted"/>
<evidence type="ECO:0000256" key="2">
    <source>
        <dbReference type="ARBA" id="ARBA00022898"/>
    </source>
</evidence>
<organism evidence="3">
    <name type="scientific">Pandoravirus quercus</name>
    <dbReference type="NCBI Taxonomy" id="2107709"/>
    <lineage>
        <taxon>Viruses</taxon>
        <taxon>Pandoravirus</taxon>
    </lineage>
</organism>
<accession>A0A2U7U7V8</accession>
<reference evidence="3" key="1">
    <citation type="journal article" date="2018" name="Nat. Commun.">
        <title>Diversity and evolution of the emerging Pandoraviridae family.</title>
        <authorList>
            <person name="Legendre M."/>
            <person name="Fabre E."/>
            <person name="Poirot O."/>
            <person name="Jeudy S."/>
            <person name="Lartigue A."/>
            <person name="Alempic J.M."/>
            <person name="Beucher L."/>
            <person name="Philippe N."/>
            <person name="Bertaux L."/>
            <person name="Christo-Foroux E."/>
            <person name="Labadie K."/>
            <person name="Coute Y."/>
            <person name="Abergel C."/>
            <person name="Claverie J.M."/>
        </authorList>
    </citation>
    <scope>NUCLEOTIDE SEQUENCE [LARGE SCALE GENOMIC DNA]</scope>
    <source>
        <strain evidence="3">Quercus</strain>
    </source>
</reference>
<protein>
    <submittedName>
        <fullName evidence="3">Cystathionine gamma-lyase</fullName>
    </submittedName>
</protein>
<dbReference type="Proteomes" id="UP000248852">
    <property type="component" value="Segment"/>
</dbReference>
<dbReference type="Pfam" id="PF01053">
    <property type="entry name" value="Cys_Met_Meta_PP"/>
    <property type="match status" value="1"/>
</dbReference>
<keyword evidence="2" id="KW-0663">Pyridoxal phosphate</keyword>
<dbReference type="EMBL" id="MG011689">
    <property type="protein sequence ID" value="AVK74505.1"/>
    <property type="molecule type" value="Genomic_DNA"/>
</dbReference>
<dbReference type="InterPro" id="IPR015422">
    <property type="entry name" value="PyrdxlP-dep_Trfase_small"/>
</dbReference>
<dbReference type="GO" id="GO:0030170">
    <property type="term" value="F:pyridoxal phosphate binding"/>
    <property type="evidence" value="ECO:0007669"/>
    <property type="project" value="InterPro"/>
</dbReference>
<keyword evidence="3" id="KW-0456">Lyase</keyword>
<dbReference type="PANTHER" id="PTHR11808:SF35">
    <property type="entry name" value="CYSTATHIONINE GAMMA-SYNTHASE (AFU_ORTHOLOGUE AFUA_7G01590)"/>
    <property type="match status" value="1"/>
</dbReference>
<dbReference type="GeneID" id="36843646"/>
<dbReference type="Gene3D" id="3.90.1150.10">
    <property type="entry name" value="Aspartate Aminotransferase, domain 1"/>
    <property type="match status" value="1"/>
</dbReference>